<organism evidence="4 5">
    <name type="scientific">candidate division KD3-62 bacterium DG_56</name>
    <dbReference type="NCBI Taxonomy" id="1704032"/>
    <lineage>
        <taxon>Bacteria</taxon>
        <taxon>candidate division KD3-62</taxon>
    </lineage>
</organism>
<dbReference type="Proteomes" id="UP000052020">
    <property type="component" value="Unassembled WGS sequence"/>
</dbReference>
<dbReference type="CDD" id="cd02138">
    <property type="entry name" value="TdsD-like"/>
    <property type="match status" value="1"/>
</dbReference>
<evidence type="ECO:0000313" key="5">
    <source>
        <dbReference type="Proteomes" id="UP000052020"/>
    </source>
</evidence>
<name>A0A0S7XIZ1_9BACT</name>
<evidence type="ECO:0000313" key="4">
    <source>
        <dbReference type="EMBL" id="KPJ62432.1"/>
    </source>
</evidence>
<dbReference type="PANTHER" id="PTHR43673">
    <property type="entry name" value="NAD(P)H NITROREDUCTASE YDGI-RELATED"/>
    <property type="match status" value="1"/>
</dbReference>
<keyword evidence="2" id="KW-0560">Oxidoreductase</keyword>
<evidence type="ECO:0000259" key="3">
    <source>
        <dbReference type="Pfam" id="PF00881"/>
    </source>
</evidence>
<accession>A0A0S7XIZ1</accession>
<feature type="domain" description="Nitroreductase" evidence="3">
    <location>
        <begin position="16"/>
        <end position="159"/>
    </location>
</feature>
<dbReference type="InterPro" id="IPR000415">
    <property type="entry name" value="Nitroreductase-like"/>
</dbReference>
<reference evidence="4 5" key="1">
    <citation type="journal article" date="2015" name="Microbiome">
        <title>Genomic resolution of linkages in carbon, nitrogen, and sulfur cycling among widespread estuary sediment bacteria.</title>
        <authorList>
            <person name="Baker B.J."/>
            <person name="Lazar C.S."/>
            <person name="Teske A.P."/>
            <person name="Dick G.J."/>
        </authorList>
    </citation>
    <scope>NUCLEOTIDE SEQUENCE [LARGE SCALE GENOMIC DNA]</scope>
    <source>
        <strain evidence="4">DG_56</strain>
    </source>
</reference>
<dbReference type="AlphaFoldDB" id="A0A0S7XIZ1"/>
<dbReference type="EMBL" id="LIZY01000116">
    <property type="protein sequence ID" value="KPJ62432.1"/>
    <property type="molecule type" value="Genomic_DNA"/>
</dbReference>
<dbReference type="GO" id="GO:0016491">
    <property type="term" value="F:oxidoreductase activity"/>
    <property type="evidence" value="ECO:0007669"/>
    <property type="project" value="UniProtKB-KW"/>
</dbReference>
<comment type="similarity">
    <text evidence="1">Belongs to the nitroreductase family.</text>
</comment>
<dbReference type="InterPro" id="IPR029479">
    <property type="entry name" value="Nitroreductase"/>
</dbReference>
<dbReference type="SUPFAM" id="SSF55469">
    <property type="entry name" value="FMN-dependent nitroreductase-like"/>
    <property type="match status" value="1"/>
</dbReference>
<dbReference type="Gene3D" id="3.40.109.10">
    <property type="entry name" value="NADH Oxidase"/>
    <property type="match status" value="1"/>
</dbReference>
<gene>
    <name evidence="4" type="ORF">AMK68_04935</name>
</gene>
<evidence type="ECO:0000256" key="1">
    <source>
        <dbReference type="ARBA" id="ARBA00007118"/>
    </source>
</evidence>
<protein>
    <submittedName>
        <fullName evidence="4">Nitroreductase</fullName>
    </submittedName>
</protein>
<dbReference type="PANTHER" id="PTHR43673:SF10">
    <property type="entry name" value="NADH DEHYDROGENASE_NAD(P)H NITROREDUCTASE XCC3605-RELATED"/>
    <property type="match status" value="1"/>
</dbReference>
<sequence length="198" mass="22344">MEKPAPVEHPIHELLARRWSPRAIDPSRPLTAEEIDRLLEAARWAPSSFNEQPWRYLVFDGSDPAALQAARDCLVEGNRWARLAPVLMLSVARDRFSHNDRPNRTAQHDVGLASENLVLQAVAMGLAAHQMSGFSVQRAREAFNIAEGYTPLAMIAIGHHGRIEDLPEDKREAETAPRTRKALSEIAYWGAWDARRQR</sequence>
<proteinExistence type="inferred from homology"/>
<evidence type="ECO:0000256" key="2">
    <source>
        <dbReference type="ARBA" id="ARBA00023002"/>
    </source>
</evidence>
<comment type="caution">
    <text evidence="4">The sequence shown here is derived from an EMBL/GenBank/DDBJ whole genome shotgun (WGS) entry which is preliminary data.</text>
</comment>
<dbReference type="Pfam" id="PF00881">
    <property type="entry name" value="Nitroreductase"/>
    <property type="match status" value="1"/>
</dbReference>